<evidence type="ECO:0000313" key="4">
    <source>
        <dbReference type="EMBL" id="MBK1854369.1"/>
    </source>
</evidence>
<keyword evidence="5" id="KW-1185">Reference proteome</keyword>
<organism evidence="4 5">
    <name type="scientific">Oceaniferula flava</name>
    <dbReference type="NCBI Taxonomy" id="2800421"/>
    <lineage>
        <taxon>Bacteria</taxon>
        <taxon>Pseudomonadati</taxon>
        <taxon>Verrucomicrobiota</taxon>
        <taxon>Verrucomicrobiia</taxon>
        <taxon>Verrucomicrobiales</taxon>
        <taxon>Verrucomicrobiaceae</taxon>
        <taxon>Oceaniferula</taxon>
    </lineage>
</organism>
<evidence type="ECO:0000256" key="1">
    <source>
        <dbReference type="ARBA" id="ARBA00022801"/>
    </source>
</evidence>
<dbReference type="EMBL" id="JAENIG010000003">
    <property type="protein sequence ID" value="MBK1854369.1"/>
    <property type="molecule type" value="Genomic_DNA"/>
</dbReference>
<dbReference type="Proteomes" id="UP000634206">
    <property type="component" value="Unassembled WGS sequence"/>
</dbReference>
<dbReference type="RefSeq" id="WP_309488976.1">
    <property type="nucleotide sequence ID" value="NZ_JAENIG010000003.1"/>
</dbReference>
<sequence length="325" mass="35904">MKSLLALLALSTCLIAKEEKPYQPTAADSQIVTRLTSFSYNGREVPLKIYLPPTQQPAPLILLSHGLGGSREIGTYLGVRWASAGYVVVAMQHIGSDESIWKDTPALQRKRALKQAASFSTFVDRMKDVPATLDQLEKWNVSKGHVLEKRMDMEHIGIAGHSYGAVTTQALVGQHFGRLGPRYRDERIDAGFAMSPSVPRKGDAARAYGQVSVPMLLMTGTKDGNPMNNEPPESRRGVFVALPKSEPSVATKHYELVLKDAEHAAFSDHRTGKAANKNPNHHRVIQLISTAFWDSALKQNHQASAWLNGRQPKKLLEPGDLWQKK</sequence>
<dbReference type="PANTHER" id="PTHR10272:SF0">
    <property type="entry name" value="PLATELET-ACTIVATING FACTOR ACETYLHYDROLASE"/>
    <property type="match status" value="1"/>
</dbReference>
<keyword evidence="2" id="KW-0442">Lipid degradation</keyword>
<dbReference type="GO" id="GO:0003847">
    <property type="term" value="F:1-alkyl-2-acetylglycerophosphocholine esterase activity"/>
    <property type="evidence" value="ECO:0007669"/>
    <property type="project" value="TreeGrafter"/>
</dbReference>
<dbReference type="Gene3D" id="3.40.50.1820">
    <property type="entry name" value="alpha/beta hydrolase"/>
    <property type="match status" value="1"/>
</dbReference>
<dbReference type="Pfam" id="PF03403">
    <property type="entry name" value="PAF-AH_p_II"/>
    <property type="match status" value="1"/>
</dbReference>
<dbReference type="GO" id="GO:0016042">
    <property type="term" value="P:lipid catabolic process"/>
    <property type="evidence" value="ECO:0007669"/>
    <property type="project" value="UniProtKB-KW"/>
</dbReference>
<dbReference type="InterPro" id="IPR029058">
    <property type="entry name" value="AB_hydrolase_fold"/>
</dbReference>
<name>A0AAE2VDA6_9BACT</name>
<dbReference type="PANTHER" id="PTHR10272">
    <property type="entry name" value="PLATELET-ACTIVATING FACTOR ACETYLHYDROLASE"/>
    <property type="match status" value="1"/>
</dbReference>
<evidence type="ECO:0008006" key="6">
    <source>
        <dbReference type="Google" id="ProtNLM"/>
    </source>
</evidence>
<evidence type="ECO:0000313" key="5">
    <source>
        <dbReference type="Proteomes" id="UP000634206"/>
    </source>
</evidence>
<evidence type="ECO:0000256" key="2">
    <source>
        <dbReference type="ARBA" id="ARBA00022963"/>
    </source>
</evidence>
<proteinExistence type="predicted"/>
<comment type="caution">
    <text evidence="4">The sequence shown here is derived from an EMBL/GenBank/DDBJ whole genome shotgun (WGS) entry which is preliminary data.</text>
</comment>
<dbReference type="SUPFAM" id="SSF53474">
    <property type="entry name" value="alpha/beta-Hydrolases"/>
    <property type="match status" value="1"/>
</dbReference>
<keyword evidence="1" id="KW-0378">Hydrolase</keyword>
<gene>
    <name evidence="4" type="ORF">JIN83_05335</name>
</gene>
<keyword evidence="3" id="KW-0443">Lipid metabolism</keyword>
<protein>
    <recommendedName>
        <fullName evidence="6">Dienelactone hydrolase</fullName>
    </recommendedName>
</protein>
<dbReference type="AlphaFoldDB" id="A0AAE2VDA6"/>
<evidence type="ECO:0000256" key="3">
    <source>
        <dbReference type="ARBA" id="ARBA00023098"/>
    </source>
</evidence>
<reference evidence="4" key="1">
    <citation type="submission" date="2021-01" db="EMBL/GenBank/DDBJ databases">
        <title>Modified the classification status of verrucomicrobia.</title>
        <authorList>
            <person name="Feng X."/>
        </authorList>
    </citation>
    <scope>NUCLEOTIDE SEQUENCE</scope>
    <source>
        <strain evidence="4">5K15</strain>
    </source>
</reference>
<accession>A0AAE2VDA6</accession>